<keyword evidence="10" id="KW-1185">Reference proteome</keyword>
<keyword evidence="3" id="KW-1133">Transmembrane helix</keyword>
<reference evidence="8" key="2">
    <citation type="submission" date="2022-03" db="EMBL/GenBank/DDBJ databases">
        <title>Genome Encyclopedia of Bacteria and Archaea VI: Functional Genomics of Type Strains.</title>
        <authorList>
            <person name="Whitman W."/>
        </authorList>
    </citation>
    <scope>NUCLEOTIDE SEQUENCE</scope>
    <source>
        <strain evidence="8">HSC-15S17</strain>
    </source>
</reference>
<proteinExistence type="predicted"/>
<dbReference type="Pfam" id="PF03544">
    <property type="entry name" value="TonB_C"/>
    <property type="match status" value="1"/>
</dbReference>
<gene>
    <name evidence="7" type="ORF">KVP70_10775</name>
    <name evidence="8" type="ORF">L1274_003059</name>
</gene>
<evidence type="ECO:0000256" key="3">
    <source>
        <dbReference type="ARBA" id="ARBA00022989"/>
    </source>
</evidence>
<dbReference type="GO" id="GO:0016020">
    <property type="term" value="C:membrane"/>
    <property type="evidence" value="ECO:0007669"/>
    <property type="project" value="UniProtKB-SubCell"/>
</dbReference>
<evidence type="ECO:0000256" key="4">
    <source>
        <dbReference type="ARBA" id="ARBA00023136"/>
    </source>
</evidence>
<dbReference type="EMBL" id="JALJZU010000006">
    <property type="protein sequence ID" value="MCP2009330.1"/>
    <property type="molecule type" value="Genomic_DNA"/>
</dbReference>
<keyword evidence="2" id="KW-0812">Transmembrane</keyword>
<dbReference type="PROSITE" id="PS52015">
    <property type="entry name" value="TONB_CTD"/>
    <property type="match status" value="1"/>
</dbReference>
<dbReference type="Proteomes" id="UP001155901">
    <property type="component" value="Unassembled WGS sequence"/>
</dbReference>
<dbReference type="InterPro" id="IPR037682">
    <property type="entry name" value="TonB_C"/>
</dbReference>
<dbReference type="NCBIfam" id="TIGR01352">
    <property type="entry name" value="tonB_Cterm"/>
    <property type="match status" value="1"/>
</dbReference>
<evidence type="ECO:0000313" key="9">
    <source>
        <dbReference type="Proteomes" id="UP001155901"/>
    </source>
</evidence>
<feature type="domain" description="TonB C-terminal" evidence="6">
    <location>
        <begin position="24"/>
        <end position="113"/>
    </location>
</feature>
<evidence type="ECO:0000313" key="10">
    <source>
        <dbReference type="Proteomes" id="UP001162889"/>
    </source>
</evidence>
<evidence type="ECO:0000313" key="8">
    <source>
        <dbReference type="EMBL" id="MCP2009330.1"/>
    </source>
</evidence>
<dbReference type="InterPro" id="IPR006260">
    <property type="entry name" value="TonB/TolA_C"/>
</dbReference>
<evidence type="ECO:0000313" key="7">
    <source>
        <dbReference type="EMBL" id="MBV6321421.1"/>
    </source>
</evidence>
<dbReference type="EMBL" id="JAHTGR010000004">
    <property type="protein sequence ID" value="MBV6321421.1"/>
    <property type="molecule type" value="Genomic_DNA"/>
</dbReference>
<protein>
    <submittedName>
        <fullName evidence="7">Energy transducer TonB</fullName>
    </submittedName>
    <submittedName>
        <fullName evidence="8">Protein TonB</fullName>
    </submittedName>
</protein>
<dbReference type="Proteomes" id="UP001162889">
    <property type="component" value="Unassembled WGS sequence"/>
</dbReference>
<accession>A0AA41H7V0</accession>
<evidence type="ECO:0000256" key="5">
    <source>
        <dbReference type="SAM" id="SignalP"/>
    </source>
</evidence>
<keyword evidence="4" id="KW-0472">Membrane</keyword>
<evidence type="ECO:0000256" key="1">
    <source>
        <dbReference type="ARBA" id="ARBA00004167"/>
    </source>
</evidence>
<comment type="caution">
    <text evidence="7">The sequence shown here is derived from an EMBL/GenBank/DDBJ whole genome shotgun (WGS) entry which is preliminary data.</text>
</comment>
<feature type="signal peptide" evidence="5">
    <location>
        <begin position="1"/>
        <end position="23"/>
    </location>
</feature>
<evidence type="ECO:0000259" key="6">
    <source>
        <dbReference type="PROSITE" id="PS52015"/>
    </source>
</evidence>
<dbReference type="AlphaFoldDB" id="A0AA41H7V0"/>
<name>A0AA41H7V0_9BURK</name>
<dbReference type="RefSeq" id="WP_217942141.1">
    <property type="nucleotide sequence ID" value="NZ_JAHTGR010000004.1"/>
</dbReference>
<reference evidence="7" key="1">
    <citation type="submission" date="2021-07" db="EMBL/GenBank/DDBJ databases">
        <title>Characterization of violacein-producing bacteria and related species.</title>
        <authorList>
            <person name="Wilson H.S."/>
            <person name="De Leon M.E."/>
        </authorList>
    </citation>
    <scope>NUCLEOTIDE SEQUENCE</scope>
    <source>
        <strain evidence="7">HSC-15S17</strain>
    </source>
</reference>
<keyword evidence="5" id="KW-0732">Signal</keyword>
<dbReference type="GO" id="GO:0055085">
    <property type="term" value="P:transmembrane transport"/>
    <property type="evidence" value="ECO:0007669"/>
    <property type="project" value="InterPro"/>
</dbReference>
<evidence type="ECO:0000256" key="2">
    <source>
        <dbReference type="ARBA" id="ARBA00022692"/>
    </source>
</evidence>
<sequence>MIAKVRNIAIAIALCSSALTANAAESATRVELGECAVPTYRSAWDDEVTGTVRLAVLIGSDGSVREAKVIESSGDRMRDRASLHASTSCKFTPASKDSATPVWAVVQYKWILN</sequence>
<organism evidence="7 9">
    <name type="scientific">Duganella violaceipulchra</name>
    <dbReference type="NCBI Taxonomy" id="2849652"/>
    <lineage>
        <taxon>Bacteria</taxon>
        <taxon>Pseudomonadati</taxon>
        <taxon>Pseudomonadota</taxon>
        <taxon>Betaproteobacteria</taxon>
        <taxon>Burkholderiales</taxon>
        <taxon>Oxalobacteraceae</taxon>
        <taxon>Telluria group</taxon>
        <taxon>Duganella</taxon>
    </lineage>
</organism>
<feature type="chain" id="PRO_5041200345" evidence="5">
    <location>
        <begin position="24"/>
        <end position="113"/>
    </location>
</feature>
<comment type="subcellular location">
    <subcellularLocation>
        <location evidence="1">Membrane</location>
        <topology evidence="1">Single-pass membrane protein</topology>
    </subcellularLocation>
</comment>